<gene>
    <name evidence="2" type="ORF">DRJ00_03685</name>
</gene>
<name>A0A497E499_UNCAE</name>
<dbReference type="Gene3D" id="3.20.20.150">
    <property type="entry name" value="Divalent-metal-dependent TIM barrel enzymes"/>
    <property type="match status" value="1"/>
</dbReference>
<comment type="caution">
    <text evidence="2">The sequence shown here is derived from an EMBL/GenBank/DDBJ whole genome shotgun (WGS) entry which is preliminary data.</text>
</comment>
<dbReference type="Proteomes" id="UP000279422">
    <property type="component" value="Unassembled WGS sequence"/>
</dbReference>
<evidence type="ECO:0000259" key="1">
    <source>
        <dbReference type="Pfam" id="PF01261"/>
    </source>
</evidence>
<organism evidence="2 3">
    <name type="scientific">Aerophobetes bacterium</name>
    <dbReference type="NCBI Taxonomy" id="2030807"/>
    <lineage>
        <taxon>Bacteria</taxon>
        <taxon>Candidatus Aerophobota</taxon>
    </lineage>
</organism>
<dbReference type="AlphaFoldDB" id="A0A497E499"/>
<dbReference type="PANTHER" id="PTHR12110">
    <property type="entry name" value="HYDROXYPYRUVATE ISOMERASE"/>
    <property type="match status" value="1"/>
</dbReference>
<reference evidence="2 3" key="1">
    <citation type="submission" date="2018-06" db="EMBL/GenBank/DDBJ databases">
        <title>Extensive metabolic versatility and redundancy in microbially diverse, dynamic hydrothermal sediments.</title>
        <authorList>
            <person name="Dombrowski N."/>
            <person name="Teske A."/>
            <person name="Baker B.J."/>
        </authorList>
    </citation>
    <scope>NUCLEOTIDE SEQUENCE [LARGE SCALE GENOMIC DNA]</scope>
    <source>
        <strain evidence="2">B47_G16</strain>
    </source>
</reference>
<dbReference type="InterPro" id="IPR050312">
    <property type="entry name" value="IolE/XylAMocC-like"/>
</dbReference>
<keyword evidence="2" id="KW-0413">Isomerase</keyword>
<evidence type="ECO:0000313" key="3">
    <source>
        <dbReference type="Proteomes" id="UP000279422"/>
    </source>
</evidence>
<sequence length="255" mass="29086">MPEIRVAAQLYTLRDMLRTPEEIASTLKKVKEIGYDAVQLSGLGPIDTKQLKEILDEEKLEACATHTPLSRLLSETEAVIEEHRILNCRYIACPSLPPEYHNEEGFKRAARELSEVGKKLKEAGIVLAYHNHGFEFEKFGSRTGLEILYEESDAEYLQGEIDTYWVQYGGGDPAKWCLYLKNRLPLVHLKDMGIKGNKQIMMEVGEGNLNWEAIIHACKEAGTIYYIIEQDICQRPPLESLKISLENVKKMLDLF</sequence>
<dbReference type="InterPro" id="IPR013022">
    <property type="entry name" value="Xyl_isomerase-like_TIM-brl"/>
</dbReference>
<dbReference type="InterPro" id="IPR036237">
    <property type="entry name" value="Xyl_isomerase-like_sf"/>
</dbReference>
<dbReference type="Pfam" id="PF01261">
    <property type="entry name" value="AP_endonuc_2"/>
    <property type="match status" value="1"/>
</dbReference>
<feature type="domain" description="Xylose isomerase-like TIM barrel" evidence="1">
    <location>
        <begin position="27"/>
        <end position="231"/>
    </location>
</feature>
<accession>A0A497E499</accession>
<dbReference type="PANTHER" id="PTHR12110:SF41">
    <property type="entry name" value="INOSOSE DEHYDRATASE"/>
    <property type="match status" value="1"/>
</dbReference>
<protein>
    <submittedName>
        <fullName evidence="2">Sugar phosphate isomerase/epimerase</fullName>
    </submittedName>
</protein>
<dbReference type="EMBL" id="QMPZ01000036">
    <property type="protein sequence ID" value="RLE09636.1"/>
    <property type="molecule type" value="Genomic_DNA"/>
</dbReference>
<dbReference type="GO" id="GO:0016853">
    <property type="term" value="F:isomerase activity"/>
    <property type="evidence" value="ECO:0007669"/>
    <property type="project" value="UniProtKB-KW"/>
</dbReference>
<evidence type="ECO:0000313" key="2">
    <source>
        <dbReference type="EMBL" id="RLE09636.1"/>
    </source>
</evidence>
<dbReference type="SUPFAM" id="SSF51658">
    <property type="entry name" value="Xylose isomerase-like"/>
    <property type="match status" value="1"/>
</dbReference>
<proteinExistence type="predicted"/>